<feature type="domain" description="Cyclic nucleotide-binding" evidence="1">
    <location>
        <begin position="30"/>
        <end position="111"/>
    </location>
</feature>
<dbReference type="InterPro" id="IPR000595">
    <property type="entry name" value="cNMP-bd_dom"/>
</dbReference>
<dbReference type="AlphaFoldDB" id="A0A6I1EPJ0"/>
<name>A0A6I1EPJ0_9BURK</name>
<proteinExistence type="predicted"/>
<gene>
    <name evidence="2" type="ORF">GBM95_02755</name>
</gene>
<dbReference type="InterPro" id="IPR014710">
    <property type="entry name" value="RmlC-like_jellyroll"/>
</dbReference>
<accession>A0A6I1EPJ0</accession>
<dbReference type="OrthoDB" id="9152673at2"/>
<protein>
    <submittedName>
        <fullName evidence="2">Crp/Fnr family transcriptional regulator</fullName>
    </submittedName>
</protein>
<comment type="caution">
    <text evidence="2">The sequence shown here is derived from an EMBL/GenBank/DDBJ whole genome shotgun (WGS) entry which is preliminary data.</text>
</comment>
<dbReference type="Pfam" id="PF00027">
    <property type="entry name" value="cNMP_binding"/>
    <property type="match status" value="1"/>
</dbReference>
<dbReference type="Gene3D" id="2.60.120.10">
    <property type="entry name" value="Jelly Rolls"/>
    <property type="match status" value="1"/>
</dbReference>
<dbReference type="SUPFAM" id="SSF51206">
    <property type="entry name" value="cAMP-binding domain-like"/>
    <property type="match status" value="1"/>
</dbReference>
<reference evidence="2 3" key="1">
    <citation type="submission" date="2019-10" db="EMBL/GenBank/DDBJ databases">
        <title>Genome diversity of Sutterella seckii.</title>
        <authorList>
            <person name="Chaplin A.V."/>
            <person name="Sokolova S.R."/>
            <person name="Mosin K.A."/>
            <person name="Ivanova E.L."/>
            <person name="Kochetkova T.O."/>
            <person name="Goltsov A.Y."/>
            <person name="Trofimov D.Y."/>
            <person name="Efimov B.A."/>
        </authorList>
    </citation>
    <scope>NUCLEOTIDE SEQUENCE [LARGE SCALE GENOMIC DNA]</scope>
    <source>
        <strain evidence="2 3">ASD393</strain>
    </source>
</reference>
<evidence type="ECO:0000313" key="2">
    <source>
        <dbReference type="EMBL" id="KAB7662447.1"/>
    </source>
</evidence>
<organism evidence="2 3">
    <name type="scientific">Sutterella seckii</name>
    <dbReference type="NCBI Taxonomy" id="1944635"/>
    <lineage>
        <taxon>Bacteria</taxon>
        <taxon>Pseudomonadati</taxon>
        <taxon>Pseudomonadota</taxon>
        <taxon>Betaproteobacteria</taxon>
        <taxon>Burkholderiales</taxon>
        <taxon>Sutterellaceae</taxon>
        <taxon>Sutterella</taxon>
    </lineage>
</organism>
<dbReference type="Proteomes" id="UP000430564">
    <property type="component" value="Unassembled WGS sequence"/>
</dbReference>
<dbReference type="InterPro" id="IPR018490">
    <property type="entry name" value="cNMP-bd_dom_sf"/>
</dbReference>
<dbReference type="EMBL" id="WEHX01000008">
    <property type="protein sequence ID" value="KAB7662447.1"/>
    <property type="molecule type" value="Genomic_DNA"/>
</dbReference>
<evidence type="ECO:0000259" key="1">
    <source>
        <dbReference type="Pfam" id="PF00027"/>
    </source>
</evidence>
<evidence type="ECO:0000313" key="3">
    <source>
        <dbReference type="Proteomes" id="UP000430564"/>
    </source>
</evidence>
<sequence>MRRIFTTYPYFLPAEPEPFVQLFREHGTLRVVNKGEVLKRGGESQRLFFLEEGLCAYCAAEALDHRPYILSIVLPGRVMGDMTASIRTRCNVYTRALKKSRVLTIPPEVLALAIEERPEYAKLEIRNVIAKEESLLEGMAANFLRPPQERVVIYAKSLCRITGTLPREDGWHALPLELPVSTIGELVNLNRVSVSRILSRWIQMGEVRKVGRTLFFSDRLFASVDDWLENRAPRHPLP</sequence>
<dbReference type="InterPro" id="IPR036390">
    <property type="entry name" value="WH_DNA-bd_sf"/>
</dbReference>
<dbReference type="SUPFAM" id="SSF46785">
    <property type="entry name" value="Winged helix' DNA-binding domain"/>
    <property type="match status" value="1"/>
</dbReference>